<dbReference type="InterPro" id="IPR000305">
    <property type="entry name" value="GIY-YIG_endonuc"/>
</dbReference>
<comment type="caution">
    <text evidence="3">The sequence shown here is derived from an EMBL/GenBank/DDBJ whole genome shotgun (WGS) entry which is preliminary data.</text>
</comment>
<dbReference type="SUPFAM" id="SSF82771">
    <property type="entry name" value="GIY-YIG endonuclease"/>
    <property type="match status" value="1"/>
</dbReference>
<dbReference type="InterPro" id="IPR050190">
    <property type="entry name" value="UPF0213_domain"/>
</dbReference>
<dbReference type="EMBL" id="AOBV01000002">
    <property type="protein sequence ID" value="ELV08833.1"/>
    <property type="molecule type" value="Genomic_DNA"/>
</dbReference>
<keyword evidence="4" id="KW-1185">Reference proteome</keyword>
<sequence length="96" mass="10990">MQFMADHFFYVLLCHDGSLYAGYTTDLARRTATHNRGKGAKYTRARLPVQLIHAERFATQTLAMQQEYAFKQLTRTKKAAYLAAFGIDLTRLLNEA</sequence>
<protein>
    <recommendedName>
        <fullName evidence="2">GIY-YIG domain-containing protein</fullName>
    </recommendedName>
</protein>
<dbReference type="PANTHER" id="PTHR34477:SF1">
    <property type="entry name" value="UPF0213 PROTEIN YHBQ"/>
    <property type="match status" value="1"/>
</dbReference>
<name>L8XXR1_9GAMM</name>
<feature type="domain" description="GIY-YIG" evidence="2">
    <location>
        <begin position="5"/>
        <end position="80"/>
    </location>
</feature>
<evidence type="ECO:0000313" key="3">
    <source>
        <dbReference type="EMBL" id="ELV08833.1"/>
    </source>
</evidence>
<reference evidence="3 4" key="1">
    <citation type="journal article" date="2013" name="Genome Announc.">
        <title>Complete Genome Sequence of Wohlfahrtiimonas chitiniclastica Strain SH04, Isolated from Chrysomya megacephala Collected from Pudong International Airport in China.</title>
        <authorList>
            <person name="Cao X.M."/>
            <person name="Chen T."/>
            <person name="Xu L.Z."/>
            <person name="Yao L.S."/>
            <person name="Qi J."/>
            <person name="Zhang X.L."/>
            <person name="Yan Q.L."/>
            <person name="Deng Y.H."/>
            <person name="Guo T.Y."/>
            <person name="Wang J."/>
            <person name="Hu K.X."/>
            <person name="Xu B.L."/>
        </authorList>
    </citation>
    <scope>NUCLEOTIDE SEQUENCE [LARGE SCALE GENOMIC DNA]</scope>
    <source>
        <strain evidence="3 4">SH04</strain>
    </source>
</reference>
<organism evidence="3 4">
    <name type="scientific">Wohlfahrtiimonas chitiniclastica SH04</name>
    <dbReference type="NCBI Taxonomy" id="1261130"/>
    <lineage>
        <taxon>Bacteria</taxon>
        <taxon>Pseudomonadati</taxon>
        <taxon>Pseudomonadota</taxon>
        <taxon>Gammaproteobacteria</taxon>
        <taxon>Cardiobacteriales</taxon>
        <taxon>Ignatzschineriaceae</taxon>
        <taxon>Wohlfahrtiimonas</taxon>
    </lineage>
</organism>
<evidence type="ECO:0000256" key="1">
    <source>
        <dbReference type="ARBA" id="ARBA00007435"/>
    </source>
</evidence>
<dbReference type="InterPro" id="IPR035901">
    <property type="entry name" value="GIY-YIG_endonuc_sf"/>
</dbReference>
<gene>
    <name evidence="3" type="ORF">F387_00225</name>
</gene>
<proteinExistence type="inferred from homology"/>
<dbReference type="PATRIC" id="fig|1261130.3.peg.428"/>
<evidence type="ECO:0000259" key="2">
    <source>
        <dbReference type="PROSITE" id="PS50164"/>
    </source>
</evidence>
<dbReference type="PROSITE" id="PS50164">
    <property type="entry name" value="GIY_YIG"/>
    <property type="match status" value="1"/>
</dbReference>
<dbReference type="AlphaFoldDB" id="L8XXR1"/>
<accession>L8XXR1</accession>
<dbReference type="RefSeq" id="WP_008314735.1">
    <property type="nucleotide sequence ID" value="NZ_KB372778.1"/>
</dbReference>
<dbReference type="Pfam" id="PF01541">
    <property type="entry name" value="GIY-YIG"/>
    <property type="match status" value="1"/>
</dbReference>
<dbReference type="Proteomes" id="UP000011617">
    <property type="component" value="Unassembled WGS sequence"/>
</dbReference>
<comment type="similarity">
    <text evidence="1">Belongs to the UPF0213 family.</text>
</comment>
<dbReference type="HOGENOM" id="CLU_135650_0_3_6"/>
<dbReference type="CDD" id="cd10456">
    <property type="entry name" value="GIY-YIG_UPF0213"/>
    <property type="match status" value="1"/>
</dbReference>
<dbReference type="PANTHER" id="PTHR34477">
    <property type="entry name" value="UPF0213 PROTEIN YHBQ"/>
    <property type="match status" value="1"/>
</dbReference>
<evidence type="ECO:0000313" key="4">
    <source>
        <dbReference type="Proteomes" id="UP000011617"/>
    </source>
</evidence>
<dbReference type="Gene3D" id="3.40.1440.10">
    <property type="entry name" value="GIY-YIG endonuclease"/>
    <property type="match status" value="1"/>
</dbReference>